<dbReference type="OrthoDB" id="7668193at2759"/>
<dbReference type="PANTHER" id="PTHR44019:SF8">
    <property type="entry name" value="POC1 CENTRIOLAR PROTEIN HOMOLOG"/>
    <property type="match status" value="1"/>
</dbReference>
<accession>A0A061DA94</accession>
<evidence type="ECO:0000256" key="1">
    <source>
        <dbReference type="ARBA" id="ARBA00022574"/>
    </source>
</evidence>
<dbReference type="Gene3D" id="2.130.10.10">
    <property type="entry name" value="YVTN repeat-like/Quinoprotein amine dehydrogenase"/>
    <property type="match status" value="2"/>
</dbReference>
<dbReference type="EMBL" id="LK391709">
    <property type="protein sequence ID" value="CDR97468.1"/>
    <property type="molecule type" value="Genomic_DNA"/>
</dbReference>
<organism evidence="3 4">
    <name type="scientific">Babesia bigemina</name>
    <dbReference type="NCBI Taxonomy" id="5866"/>
    <lineage>
        <taxon>Eukaryota</taxon>
        <taxon>Sar</taxon>
        <taxon>Alveolata</taxon>
        <taxon>Apicomplexa</taxon>
        <taxon>Aconoidasida</taxon>
        <taxon>Piroplasmida</taxon>
        <taxon>Babesiidae</taxon>
        <taxon>Babesia</taxon>
    </lineage>
</organism>
<dbReference type="KEGG" id="bbig:BBBOND_0313700"/>
<protein>
    <recommendedName>
        <fullName evidence="5">Guanine nucleotide-binding protein subunit beta-like protein</fullName>
    </recommendedName>
</protein>
<dbReference type="SUPFAM" id="SSF50978">
    <property type="entry name" value="WD40 repeat-like"/>
    <property type="match status" value="1"/>
</dbReference>
<evidence type="ECO:0000256" key="2">
    <source>
        <dbReference type="ARBA" id="ARBA00022737"/>
    </source>
</evidence>
<dbReference type="InterPro" id="IPR036322">
    <property type="entry name" value="WD40_repeat_dom_sf"/>
</dbReference>
<dbReference type="PANTHER" id="PTHR44019">
    <property type="entry name" value="WD REPEAT-CONTAINING PROTEIN 55"/>
    <property type="match status" value="1"/>
</dbReference>
<sequence length="350" mass="37613">MLVSPYLTIRTGHGLTSVCYFGSRLVTGSRNGGLCSWDLESGNRLSSSRPRADLVSVLPLVPHGIVLSSSCSPHCGIVALQHKDVVSLFDLKRSGVVHEFAMCHSTFARIRCCYSGMPLLLCPSGLNSIVCHDLRAPYEIKGSYNATYSNHGPQKSISSQHVIEVRAPAVGEDVGSLQNFEPLPSVSDHHVAATYESGLVAVLDLRNPAIPVSTLKLKGVEALPSLAAWRDVLLVGDTDGNVSLLHASLSDGLMLLRSKNLYEYDTLLRGVGCLRTRADGAISLACCWDYGIRVLDTHTLEVSAALNAHHDTILDAAFDVVTGDFATCGLDGNAHIWKLFRSSYEGVDAV</sequence>
<keyword evidence="2" id="KW-0677">Repeat</keyword>
<dbReference type="GeneID" id="24566009"/>
<dbReference type="InterPro" id="IPR015943">
    <property type="entry name" value="WD40/YVTN_repeat-like_dom_sf"/>
</dbReference>
<keyword evidence="4" id="KW-1185">Reference proteome</keyword>
<dbReference type="Proteomes" id="UP000033188">
    <property type="component" value="Chromosome 3"/>
</dbReference>
<reference evidence="4" key="1">
    <citation type="journal article" date="2014" name="Nucleic Acids Res.">
        <title>The evolutionary dynamics of variant antigen genes in Babesia reveal a history of genomic innovation underlying host-parasite interaction.</title>
        <authorList>
            <person name="Jackson A.P."/>
            <person name="Otto T.D."/>
            <person name="Darby A."/>
            <person name="Ramaprasad A."/>
            <person name="Xia D."/>
            <person name="Echaide I.E."/>
            <person name="Farber M."/>
            <person name="Gahlot S."/>
            <person name="Gamble J."/>
            <person name="Gupta D."/>
            <person name="Gupta Y."/>
            <person name="Jackson L."/>
            <person name="Malandrin L."/>
            <person name="Malas T.B."/>
            <person name="Moussa E."/>
            <person name="Nair M."/>
            <person name="Reid A.J."/>
            <person name="Sanders M."/>
            <person name="Sharma J."/>
            <person name="Tracey A."/>
            <person name="Quail M.A."/>
            <person name="Weir W."/>
            <person name="Wastling J.M."/>
            <person name="Hall N."/>
            <person name="Willadsen P."/>
            <person name="Lingelbach K."/>
            <person name="Shiels B."/>
            <person name="Tait A."/>
            <person name="Berriman M."/>
            <person name="Allred D.R."/>
            <person name="Pain A."/>
        </authorList>
    </citation>
    <scope>NUCLEOTIDE SEQUENCE [LARGE SCALE GENOMIC DNA]</scope>
    <source>
        <strain evidence="4">Bond</strain>
    </source>
</reference>
<dbReference type="VEuPathDB" id="PiroplasmaDB:BBBOND_0313700"/>
<evidence type="ECO:0000313" key="4">
    <source>
        <dbReference type="Proteomes" id="UP000033188"/>
    </source>
</evidence>
<dbReference type="SMART" id="SM00320">
    <property type="entry name" value="WD40"/>
    <property type="match status" value="2"/>
</dbReference>
<dbReference type="STRING" id="5866.A0A061DA94"/>
<evidence type="ECO:0008006" key="5">
    <source>
        <dbReference type="Google" id="ProtNLM"/>
    </source>
</evidence>
<name>A0A061DA94_BABBI</name>
<dbReference type="InterPro" id="IPR050505">
    <property type="entry name" value="WDR55/POC1"/>
</dbReference>
<gene>
    <name evidence="3" type="ORF">BBBOND_0313700</name>
</gene>
<dbReference type="AlphaFoldDB" id="A0A061DA94"/>
<dbReference type="RefSeq" id="XP_012769654.1">
    <property type="nucleotide sequence ID" value="XM_012914200.1"/>
</dbReference>
<dbReference type="InterPro" id="IPR001680">
    <property type="entry name" value="WD40_rpt"/>
</dbReference>
<proteinExistence type="predicted"/>
<dbReference type="OMA" id="NTKCFAR"/>
<keyword evidence="1" id="KW-0853">WD repeat</keyword>
<evidence type="ECO:0000313" key="3">
    <source>
        <dbReference type="EMBL" id="CDR97468.1"/>
    </source>
</evidence>